<evidence type="ECO:0000259" key="6">
    <source>
        <dbReference type="PROSITE" id="PS50835"/>
    </source>
</evidence>
<evidence type="ECO:0000256" key="1">
    <source>
        <dbReference type="ARBA" id="ARBA00022729"/>
    </source>
</evidence>
<reference evidence="7" key="2">
    <citation type="submission" date="2025-08" db="UniProtKB">
        <authorList>
            <consortium name="Ensembl"/>
        </authorList>
    </citation>
    <scope>IDENTIFICATION</scope>
</reference>
<dbReference type="SMART" id="SM00409">
    <property type="entry name" value="IG"/>
    <property type="match status" value="2"/>
</dbReference>
<dbReference type="InterPro" id="IPR050488">
    <property type="entry name" value="Ig_Fc_receptor"/>
</dbReference>
<keyword evidence="4" id="KW-0812">Transmembrane</keyword>
<keyword evidence="4" id="KW-0472">Membrane</keyword>
<sequence>MCNFFVSTVVKMLLLLIAQDQKYSEGAYLHVHPNRLQFFEYDSISLNCSGFHGPAEWRVIKKLGLNSTQWETSKKFLYIKPAFKSHSGEYWCENEDGEKSMTVTITIKGGDVILEIPAFPLMEGDNVTLGCRKKGMPSNLPADFYKDGHYLETGYAGKITISHVSKSNEGLYECSFSESQGKSPESWMAVTAAHVAPTPQQIIPQDDQETEQKSSPSRSTGLSIILPAMLIILAMDVIIVAGLHYCQKHTASSYAVMSVTVYKNVQATHLQMDTYNNETKQKKK</sequence>
<dbReference type="SUPFAM" id="SSF48726">
    <property type="entry name" value="Immunoglobulin"/>
    <property type="match status" value="2"/>
</dbReference>
<name>A0AAX7V3T3_ASTCA</name>
<dbReference type="GO" id="GO:0006955">
    <property type="term" value="P:immune response"/>
    <property type="evidence" value="ECO:0007669"/>
    <property type="project" value="TreeGrafter"/>
</dbReference>
<dbReference type="Proteomes" id="UP000265100">
    <property type="component" value="Chromosome 3"/>
</dbReference>
<reference evidence="7" key="1">
    <citation type="submission" date="2018-05" db="EMBL/GenBank/DDBJ databases">
        <authorList>
            <person name="Datahose"/>
        </authorList>
    </citation>
    <scope>NUCLEOTIDE SEQUENCE</scope>
</reference>
<dbReference type="PROSITE" id="PS50835">
    <property type="entry name" value="IG_LIKE"/>
    <property type="match status" value="1"/>
</dbReference>
<feature type="region of interest" description="Disordered" evidence="3">
    <location>
        <begin position="199"/>
        <end position="219"/>
    </location>
</feature>
<dbReference type="Ensembl" id="ENSACLT00000089190.1">
    <property type="protein sequence ID" value="ENSACLP00000076209.1"/>
    <property type="gene ID" value="ENSACLG00000034357.1"/>
</dbReference>
<feature type="transmembrane region" description="Helical" evidence="4">
    <location>
        <begin position="222"/>
        <end position="243"/>
    </location>
</feature>
<dbReference type="PANTHER" id="PTHR11481:SF64">
    <property type="entry name" value="FC RECEPTOR-LIKE PROTEIN 4"/>
    <property type="match status" value="1"/>
</dbReference>
<evidence type="ECO:0000256" key="2">
    <source>
        <dbReference type="ARBA" id="ARBA00023157"/>
    </source>
</evidence>
<feature type="domain" description="Ig-like" evidence="6">
    <location>
        <begin position="123"/>
        <end position="191"/>
    </location>
</feature>
<proteinExistence type="predicted"/>
<dbReference type="InterPro" id="IPR007110">
    <property type="entry name" value="Ig-like_dom"/>
</dbReference>
<evidence type="ECO:0000313" key="8">
    <source>
        <dbReference type="Proteomes" id="UP000265100"/>
    </source>
</evidence>
<organism evidence="7 8">
    <name type="scientific">Astatotilapia calliptera</name>
    <name type="common">Eastern happy</name>
    <name type="synonym">Chromis callipterus</name>
    <dbReference type="NCBI Taxonomy" id="8154"/>
    <lineage>
        <taxon>Eukaryota</taxon>
        <taxon>Metazoa</taxon>
        <taxon>Chordata</taxon>
        <taxon>Craniata</taxon>
        <taxon>Vertebrata</taxon>
        <taxon>Euteleostomi</taxon>
        <taxon>Actinopterygii</taxon>
        <taxon>Neopterygii</taxon>
        <taxon>Teleostei</taxon>
        <taxon>Neoteleostei</taxon>
        <taxon>Acanthomorphata</taxon>
        <taxon>Ovalentaria</taxon>
        <taxon>Cichlomorphae</taxon>
        <taxon>Cichliformes</taxon>
        <taxon>Cichlidae</taxon>
        <taxon>African cichlids</taxon>
        <taxon>Pseudocrenilabrinae</taxon>
        <taxon>Haplochromini</taxon>
        <taxon>Astatotilapia</taxon>
    </lineage>
</organism>
<dbReference type="InterPro" id="IPR003599">
    <property type="entry name" value="Ig_sub"/>
</dbReference>
<accession>A0AAX7V3T3</accession>
<dbReference type="AlphaFoldDB" id="A0AAX7V3T3"/>
<dbReference type="Gene3D" id="2.60.40.10">
    <property type="entry name" value="Immunoglobulins"/>
    <property type="match status" value="2"/>
</dbReference>
<keyword evidence="2" id="KW-1015">Disulfide bond</keyword>
<feature type="chain" id="PRO_5044338494" description="Ig-like domain-containing protein" evidence="5">
    <location>
        <begin position="27"/>
        <end position="284"/>
    </location>
</feature>
<dbReference type="GO" id="GO:0009897">
    <property type="term" value="C:external side of plasma membrane"/>
    <property type="evidence" value="ECO:0007669"/>
    <property type="project" value="TreeGrafter"/>
</dbReference>
<dbReference type="GO" id="GO:0007166">
    <property type="term" value="P:cell surface receptor signaling pathway"/>
    <property type="evidence" value="ECO:0007669"/>
    <property type="project" value="TreeGrafter"/>
</dbReference>
<evidence type="ECO:0000256" key="4">
    <source>
        <dbReference type="SAM" id="Phobius"/>
    </source>
</evidence>
<keyword evidence="4" id="KW-1133">Transmembrane helix</keyword>
<dbReference type="GO" id="GO:0004888">
    <property type="term" value="F:transmembrane signaling receptor activity"/>
    <property type="evidence" value="ECO:0007669"/>
    <property type="project" value="TreeGrafter"/>
</dbReference>
<feature type="signal peptide" evidence="5">
    <location>
        <begin position="1"/>
        <end position="26"/>
    </location>
</feature>
<keyword evidence="8" id="KW-1185">Reference proteome</keyword>
<evidence type="ECO:0000256" key="5">
    <source>
        <dbReference type="SAM" id="SignalP"/>
    </source>
</evidence>
<dbReference type="InterPro" id="IPR036179">
    <property type="entry name" value="Ig-like_dom_sf"/>
</dbReference>
<dbReference type="InterPro" id="IPR013783">
    <property type="entry name" value="Ig-like_fold"/>
</dbReference>
<dbReference type="PANTHER" id="PTHR11481">
    <property type="entry name" value="IMMUNOGLOBULIN FC RECEPTOR"/>
    <property type="match status" value="1"/>
</dbReference>
<evidence type="ECO:0000313" key="7">
    <source>
        <dbReference type="Ensembl" id="ENSACLP00000076209.1"/>
    </source>
</evidence>
<dbReference type="GeneTree" id="ENSGT00940000163711"/>
<keyword evidence="1 5" id="KW-0732">Signal</keyword>
<evidence type="ECO:0000256" key="3">
    <source>
        <dbReference type="SAM" id="MobiDB-lite"/>
    </source>
</evidence>
<reference evidence="7" key="3">
    <citation type="submission" date="2025-09" db="UniProtKB">
        <authorList>
            <consortium name="Ensembl"/>
        </authorList>
    </citation>
    <scope>IDENTIFICATION</scope>
</reference>
<protein>
    <recommendedName>
        <fullName evidence="6">Ig-like domain-containing protein</fullName>
    </recommendedName>
</protein>